<sequence length="326" mass="37278">MMYALLLLLGLTIPTRGWLSPKLISSSRSGDTSSQGEIEPEEEALEKNFNGLISQYDLPMAFDFIEEIFSPKIDVITLLPSTIKPIIIRKNGQLTIFGDLLRIWQVEVIQPRKDFLMLEHHPKACRKTDESKQGTWHRVKRERPKQIHYISHKNATRKHSIAHKNNATEKDNRLEAPQSEPAHKGVIAVDALTVPNWGWKFPDLIPFRSKETKTFNGGSKPEVEELPLLFVREFIDPQYDSSKQVDAIGPYDKVVEMVFTTDSHSGFQQTGGNKMHEHGHRKDESGQHHCRNVLHTDYNNSTDKARNQTLTELIAINAKGKCMYNF</sequence>
<keyword evidence="2" id="KW-0732">Signal</keyword>
<feature type="chain" id="PRO_5044885140" evidence="2">
    <location>
        <begin position="18"/>
        <end position="326"/>
    </location>
</feature>
<keyword evidence="4" id="KW-1185">Reference proteome</keyword>
<dbReference type="EMBL" id="JBFDAA010000002">
    <property type="protein sequence ID" value="KAL1139540.1"/>
    <property type="molecule type" value="Genomic_DNA"/>
</dbReference>
<reference evidence="3 4" key="1">
    <citation type="submission" date="2024-07" db="EMBL/GenBank/DDBJ databases">
        <title>Chromosome-level genome assembly of the water stick insect Ranatra chinensis (Heteroptera: Nepidae).</title>
        <authorList>
            <person name="Liu X."/>
        </authorList>
    </citation>
    <scope>NUCLEOTIDE SEQUENCE [LARGE SCALE GENOMIC DNA]</scope>
    <source>
        <strain evidence="3">Cailab_2021Rc</strain>
        <tissue evidence="3">Muscle</tissue>
    </source>
</reference>
<proteinExistence type="predicted"/>
<comment type="caution">
    <text evidence="3">The sequence shown here is derived from an EMBL/GenBank/DDBJ whole genome shotgun (WGS) entry which is preliminary data.</text>
</comment>
<feature type="region of interest" description="Disordered" evidence="1">
    <location>
        <begin position="265"/>
        <end position="288"/>
    </location>
</feature>
<evidence type="ECO:0000256" key="2">
    <source>
        <dbReference type="SAM" id="SignalP"/>
    </source>
</evidence>
<accession>A0ABD0YUK7</accession>
<evidence type="ECO:0000256" key="1">
    <source>
        <dbReference type="SAM" id="MobiDB-lite"/>
    </source>
</evidence>
<dbReference type="Proteomes" id="UP001558652">
    <property type="component" value="Unassembled WGS sequence"/>
</dbReference>
<evidence type="ECO:0000313" key="3">
    <source>
        <dbReference type="EMBL" id="KAL1139540.1"/>
    </source>
</evidence>
<dbReference type="AlphaFoldDB" id="A0ABD0YUK7"/>
<feature type="signal peptide" evidence="2">
    <location>
        <begin position="1"/>
        <end position="17"/>
    </location>
</feature>
<organism evidence="3 4">
    <name type="scientific">Ranatra chinensis</name>
    <dbReference type="NCBI Taxonomy" id="642074"/>
    <lineage>
        <taxon>Eukaryota</taxon>
        <taxon>Metazoa</taxon>
        <taxon>Ecdysozoa</taxon>
        <taxon>Arthropoda</taxon>
        <taxon>Hexapoda</taxon>
        <taxon>Insecta</taxon>
        <taxon>Pterygota</taxon>
        <taxon>Neoptera</taxon>
        <taxon>Paraneoptera</taxon>
        <taxon>Hemiptera</taxon>
        <taxon>Heteroptera</taxon>
        <taxon>Panheteroptera</taxon>
        <taxon>Nepomorpha</taxon>
        <taxon>Nepidae</taxon>
        <taxon>Ranatrinae</taxon>
        <taxon>Ranatra</taxon>
    </lineage>
</organism>
<protein>
    <submittedName>
        <fullName evidence="3">Uncharacterized protein</fullName>
    </submittedName>
</protein>
<feature type="compositionally biased region" description="Basic and acidic residues" evidence="1">
    <location>
        <begin position="274"/>
        <end position="287"/>
    </location>
</feature>
<name>A0ABD0YUK7_9HEMI</name>
<gene>
    <name evidence="3" type="ORF">AAG570_006523</name>
</gene>
<evidence type="ECO:0000313" key="4">
    <source>
        <dbReference type="Proteomes" id="UP001558652"/>
    </source>
</evidence>